<keyword evidence="1 10" id="KW-1003">Cell membrane</keyword>
<dbReference type="AlphaFoldDB" id="A0A7G1Q7M1"/>
<evidence type="ECO:0000256" key="4">
    <source>
        <dbReference type="ARBA" id="ARBA00022692"/>
    </source>
</evidence>
<evidence type="ECO:0000256" key="7">
    <source>
        <dbReference type="ARBA" id="ARBA00023136"/>
    </source>
</evidence>
<evidence type="ECO:0000256" key="3">
    <source>
        <dbReference type="ARBA" id="ARBA00022679"/>
    </source>
</evidence>
<evidence type="ECO:0000256" key="8">
    <source>
        <dbReference type="ARBA" id="ARBA00023209"/>
    </source>
</evidence>
<organism evidence="11 12">
    <name type="scientific">Candidatus Nitrosacidococcus tergens</name>
    <dbReference type="NCBI Taxonomy" id="553981"/>
    <lineage>
        <taxon>Bacteria</taxon>
        <taxon>Pseudomonadati</taxon>
        <taxon>Pseudomonadota</taxon>
        <taxon>Gammaproteobacteria</taxon>
        <taxon>Chromatiales</taxon>
        <taxon>Chromatiaceae</taxon>
        <taxon>Candidatus Nitrosacidococcus</taxon>
    </lineage>
</organism>
<comment type="catalytic activity">
    <reaction evidence="10">
        <text>an acyl phosphate + sn-glycerol 3-phosphate = a 1-acyl-sn-glycero-3-phosphate + phosphate</text>
        <dbReference type="Rhea" id="RHEA:34075"/>
        <dbReference type="ChEBI" id="CHEBI:43474"/>
        <dbReference type="ChEBI" id="CHEBI:57597"/>
        <dbReference type="ChEBI" id="CHEBI:57970"/>
        <dbReference type="ChEBI" id="CHEBI:59918"/>
        <dbReference type="EC" id="2.3.1.275"/>
    </reaction>
</comment>
<feature type="transmembrane region" description="Helical" evidence="10">
    <location>
        <begin position="111"/>
        <end position="135"/>
    </location>
</feature>
<comment type="subunit">
    <text evidence="10">Probably interacts with PlsX.</text>
</comment>
<keyword evidence="6 10" id="KW-0443">Lipid metabolism</keyword>
<dbReference type="EC" id="2.3.1.275" evidence="10"/>
<keyword evidence="3 10" id="KW-0808">Transferase</keyword>
<dbReference type="KEGG" id="ntg:NSCAC_0022"/>
<keyword evidence="12" id="KW-1185">Reference proteome</keyword>
<feature type="transmembrane region" description="Helical" evidence="10">
    <location>
        <begin position="78"/>
        <end position="99"/>
    </location>
</feature>
<comment type="pathway">
    <text evidence="10">Lipid metabolism; phospholipid metabolism.</text>
</comment>
<comment type="function">
    <text evidence="10">Catalyzes the transfer of an acyl group from acyl-phosphate (acyl-PO(4)) to glycerol-3-phosphate (G3P) to form lysophosphatidic acid (LPA). This enzyme utilizes acyl-phosphate as fatty acyl donor, but not acyl-CoA or acyl-ACP.</text>
</comment>
<evidence type="ECO:0000313" key="11">
    <source>
        <dbReference type="EMBL" id="CAB1274139.1"/>
    </source>
</evidence>
<dbReference type="HAMAP" id="MF_01043">
    <property type="entry name" value="PlsY"/>
    <property type="match status" value="1"/>
</dbReference>
<keyword evidence="7 10" id="KW-0472">Membrane</keyword>
<feature type="transmembrane region" description="Helical" evidence="10">
    <location>
        <begin position="155"/>
        <end position="176"/>
    </location>
</feature>
<protein>
    <recommendedName>
        <fullName evidence="10">Glycerol-3-phosphate acyltransferase</fullName>
    </recommendedName>
    <alternativeName>
        <fullName evidence="10">Acyl-PO4 G3P acyltransferase</fullName>
    </alternativeName>
    <alternativeName>
        <fullName evidence="10">Acyl-phosphate--glycerol-3-phosphate acyltransferase</fullName>
    </alternativeName>
    <alternativeName>
        <fullName evidence="10">G3P acyltransferase</fullName>
        <shortName evidence="10">GPAT</shortName>
        <ecNumber evidence="10">2.3.1.275</ecNumber>
    </alternativeName>
    <alternativeName>
        <fullName evidence="10">Lysophosphatidic acid synthase</fullName>
        <shortName evidence="10">LPA synthase</shortName>
    </alternativeName>
</protein>
<keyword evidence="5 10" id="KW-1133">Transmembrane helix</keyword>
<evidence type="ECO:0000256" key="2">
    <source>
        <dbReference type="ARBA" id="ARBA00022516"/>
    </source>
</evidence>
<name>A0A7G1Q7M1_9GAMM</name>
<keyword evidence="9 10" id="KW-1208">Phospholipid metabolism</keyword>
<evidence type="ECO:0000256" key="6">
    <source>
        <dbReference type="ARBA" id="ARBA00023098"/>
    </source>
</evidence>
<dbReference type="InterPro" id="IPR003811">
    <property type="entry name" value="G3P_acylTferase_PlsY"/>
</dbReference>
<evidence type="ECO:0000256" key="1">
    <source>
        <dbReference type="ARBA" id="ARBA00022475"/>
    </source>
</evidence>
<dbReference type="NCBIfam" id="TIGR00023">
    <property type="entry name" value="glycerol-3-phosphate 1-O-acyltransferase PlsY"/>
    <property type="match status" value="1"/>
</dbReference>
<dbReference type="PANTHER" id="PTHR30309:SF0">
    <property type="entry name" value="GLYCEROL-3-PHOSPHATE ACYLTRANSFERASE-RELATED"/>
    <property type="match status" value="1"/>
</dbReference>
<evidence type="ECO:0000256" key="9">
    <source>
        <dbReference type="ARBA" id="ARBA00023264"/>
    </source>
</evidence>
<comment type="similarity">
    <text evidence="10">Belongs to the PlsY family.</text>
</comment>
<dbReference type="GO" id="GO:0043772">
    <property type="term" value="F:acyl-phosphate glycerol-3-phosphate acyltransferase activity"/>
    <property type="evidence" value="ECO:0007669"/>
    <property type="project" value="UniProtKB-UniRule"/>
</dbReference>
<dbReference type="UniPathway" id="UPA00085"/>
<evidence type="ECO:0000256" key="10">
    <source>
        <dbReference type="HAMAP-Rule" id="MF_01043"/>
    </source>
</evidence>
<reference evidence="11 12" key="1">
    <citation type="submission" date="2020-03" db="EMBL/GenBank/DDBJ databases">
        <authorList>
            <person name="Picone N."/>
        </authorList>
    </citation>
    <scope>NUCLEOTIDE SEQUENCE [LARGE SCALE GENOMIC DNA]</scope>
    <source>
        <strain evidence="11">NSCAC1</strain>
    </source>
</reference>
<comment type="caution">
    <text evidence="10">Lacks conserved residue(s) required for the propagation of feature annotation.</text>
</comment>
<dbReference type="Pfam" id="PF02660">
    <property type="entry name" value="G3P_acyltransf"/>
    <property type="match status" value="1"/>
</dbReference>
<dbReference type="RefSeq" id="WP_197744436.1">
    <property type="nucleotide sequence ID" value="NZ_LR778175.1"/>
</dbReference>
<dbReference type="GO" id="GO:0008654">
    <property type="term" value="P:phospholipid biosynthetic process"/>
    <property type="evidence" value="ECO:0007669"/>
    <property type="project" value="UniProtKB-UniRule"/>
</dbReference>
<sequence length="193" mass="21009">MLIYLTLLVASYILGSFSSAIIVSKLAHLGDPRSYGSGNPGATNVLRVGGKRLAVIVFLGDTLKGFFPVWITGYISDYSWVISGAGLAAFLGHLYPIFFNFRGGKGVATGLGVLLGFNWFLGILVLAIWLSVFGYKKISSLSALSAAIAAPFLSWWLTSVPAICIVTTIMALLSLWRHRSNITRMLNRQEDRF</sequence>
<comment type="subcellular location">
    <subcellularLocation>
        <location evidence="10">Cell membrane</location>
        <topology evidence="10">Multi-pass membrane protein</topology>
    </subcellularLocation>
</comment>
<dbReference type="GO" id="GO:0005886">
    <property type="term" value="C:plasma membrane"/>
    <property type="evidence" value="ECO:0007669"/>
    <property type="project" value="UniProtKB-SubCell"/>
</dbReference>
<keyword evidence="8 10" id="KW-0594">Phospholipid biosynthesis</keyword>
<evidence type="ECO:0000256" key="5">
    <source>
        <dbReference type="ARBA" id="ARBA00022989"/>
    </source>
</evidence>
<dbReference type="SMART" id="SM01207">
    <property type="entry name" value="G3P_acyltransf"/>
    <property type="match status" value="1"/>
</dbReference>
<keyword evidence="4 10" id="KW-0812">Transmembrane</keyword>
<evidence type="ECO:0000313" key="12">
    <source>
        <dbReference type="Proteomes" id="UP000516072"/>
    </source>
</evidence>
<accession>A0A7G1Q7M1</accession>
<dbReference type="EMBL" id="LR778175">
    <property type="protein sequence ID" value="CAB1274139.1"/>
    <property type="molecule type" value="Genomic_DNA"/>
</dbReference>
<keyword evidence="2 10" id="KW-0444">Lipid biosynthesis</keyword>
<dbReference type="PANTHER" id="PTHR30309">
    <property type="entry name" value="INNER MEMBRANE PROTEIN YGIH"/>
    <property type="match status" value="1"/>
</dbReference>
<dbReference type="Proteomes" id="UP000516072">
    <property type="component" value="Chromosome"/>
</dbReference>
<gene>
    <name evidence="10 11" type="primary">plsY</name>
    <name evidence="11" type="ORF">NSCAC_0022</name>
</gene>
<proteinExistence type="inferred from homology"/>